<evidence type="ECO:0000256" key="7">
    <source>
        <dbReference type="ARBA" id="ARBA00033135"/>
    </source>
</evidence>
<keyword evidence="4" id="KW-0805">Transcription regulation</keyword>
<evidence type="ECO:0000256" key="5">
    <source>
        <dbReference type="ARBA" id="ARBA00023163"/>
    </source>
</evidence>
<keyword evidence="9" id="KW-1185">Reference proteome</keyword>
<dbReference type="Gene3D" id="2.30.30.110">
    <property type="match status" value="1"/>
</dbReference>
<dbReference type="Pfam" id="PF01845">
    <property type="entry name" value="CcdB"/>
    <property type="match status" value="1"/>
</dbReference>
<evidence type="ECO:0000313" key="9">
    <source>
        <dbReference type="Proteomes" id="UP000186364"/>
    </source>
</evidence>
<evidence type="ECO:0000256" key="3">
    <source>
        <dbReference type="ARBA" id="ARBA00022491"/>
    </source>
</evidence>
<sequence>MARFHVYRLEPDDALVLDVQSSLLVNLDTRAVVPLLPTTALSPIMARLNPKFTIDGDLYVMATQFIGVVSDRSIGLSVSNLTARADDIIAALDFLFQGF</sequence>
<evidence type="ECO:0000256" key="6">
    <source>
        <dbReference type="ARBA" id="ARBA00029628"/>
    </source>
</evidence>
<evidence type="ECO:0000313" key="8">
    <source>
        <dbReference type="EMBL" id="OLP59090.1"/>
    </source>
</evidence>
<dbReference type="RefSeq" id="WP_075628433.1">
    <property type="nucleotide sequence ID" value="NZ_FOAM01000004.1"/>
</dbReference>
<comment type="similarity">
    <text evidence="1">Belongs to the CcdB toxin family.</text>
</comment>
<dbReference type="AlphaFoldDB" id="A0A1Q9AUG4"/>
<accession>A0A1Q9AUG4</accession>
<dbReference type="GO" id="GO:0006276">
    <property type="term" value="P:plasmid maintenance"/>
    <property type="evidence" value="ECO:0007669"/>
    <property type="project" value="InterPro"/>
</dbReference>
<dbReference type="SUPFAM" id="SSF50118">
    <property type="entry name" value="Cell growth inhibitor/plasmid maintenance toxic component"/>
    <property type="match status" value="1"/>
</dbReference>
<dbReference type="EMBL" id="MKIP01000053">
    <property type="protein sequence ID" value="OLP59090.1"/>
    <property type="molecule type" value="Genomic_DNA"/>
</dbReference>
<dbReference type="InterPro" id="IPR002712">
    <property type="entry name" value="CcdB"/>
</dbReference>
<protein>
    <recommendedName>
        <fullName evidence="2">Toxin CcdB</fullName>
    </recommendedName>
    <alternativeName>
        <fullName evidence="7">Cytotoxic protein CcdB</fullName>
    </alternativeName>
    <alternativeName>
        <fullName evidence="6">Protein LetD</fullName>
    </alternativeName>
</protein>
<organism evidence="8 9">
    <name type="scientific">Xaviernesmea oryzae</name>
    <dbReference type="NCBI Taxonomy" id="464029"/>
    <lineage>
        <taxon>Bacteria</taxon>
        <taxon>Pseudomonadati</taxon>
        <taxon>Pseudomonadota</taxon>
        <taxon>Alphaproteobacteria</taxon>
        <taxon>Hyphomicrobiales</taxon>
        <taxon>Rhizobiaceae</taxon>
        <taxon>Rhizobium/Agrobacterium group</taxon>
        <taxon>Xaviernesmea</taxon>
    </lineage>
</organism>
<dbReference type="OrthoDB" id="9813510at2"/>
<name>A0A1Q9AUG4_9HYPH</name>
<keyword evidence="3" id="KW-0678">Repressor</keyword>
<comment type="caution">
    <text evidence="8">The sequence shown here is derived from an EMBL/GenBank/DDBJ whole genome shotgun (WGS) entry which is preliminary data.</text>
</comment>
<keyword evidence="5" id="KW-0804">Transcription</keyword>
<dbReference type="GO" id="GO:0008657">
    <property type="term" value="F:DNA topoisomerase type II (double strand cut, ATP-hydrolyzing) inhibitor activity"/>
    <property type="evidence" value="ECO:0007669"/>
    <property type="project" value="InterPro"/>
</dbReference>
<reference evidence="8 9" key="1">
    <citation type="submission" date="2016-09" db="EMBL/GenBank/DDBJ databases">
        <title>Rhizobium sp. nov., a novel species isolated from the rice rhizosphere.</title>
        <authorList>
            <person name="Zhao J."/>
            <person name="Zhang X."/>
        </authorList>
    </citation>
    <scope>NUCLEOTIDE SEQUENCE [LARGE SCALE GENOMIC DNA]</scope>
    <source>
        <strain evidence="8 9">1.7048</strain>
    </source>
</reference>
<evidence type="ECO:0000256" key="4">
    <source>
        <dbReference type="ARBA" id="ARBA00023015"/>
    </source>
</evidence>
<evidence type="ECO:0000256" key="1">
    <source>
        <dbReference type="ARBA" id="ARBA00005230"/>
    </source>
</evidence>
<dbReference type="InterPro" id="IPR011067">
    <property type="entry name" value="Plasmid_toxin/cell-grow_inhib"/>
</dbReference>
<evidence type="ECO:0000256" key="2">
    <source>
        <dbReference type="ARBA" id="ARBA00015075"/>
    </source>
</evidence>
<gene>
    <name evidence="8" type="ORF">BJF93_03990</name>
</gene>
<dbReference type="Proteomes" id="UP000186364">
    <property type="component" value="Unassembled WGS sequence"/>
</dbReference>
<proteinExistence type="inferred from homology"/>